<evidence type="ECO:0000256" key="1">
    <source>
        <dbReference type="ARBA" id="ARBA00004123"/>
    </source>
</evidence>
<dbReference type="InterPro" id="IPR001841">
    <property type="entry name" value="Znf_RING"/>
</dbReference>
<dbReference type="SMART" id="SM00249">
    <property type="entry name" value="PHD"/>
    <property type="match status" value="2"/>
</dbReference>
<comment type="subcellular location">
    <subcellularLocation>
        <location evidence="1">Nucleus</location>
    </subcellularLocation>
</comment>
<dbReference type="PROSITE" id="PS51805">
    <property type="entry name" value="EPHD"/>
    <property type="match status" value="1"/>
</dbReference>
<evidence type="ECO:0000256" key="8">
    <source>
        <dbReference type="ARBA" id="ARBA00023242"/>
    </source>
</evidence>
<dbReference type="InterPro" id="IPR051188">
    <property type="entry name" value="PHD-type_Zinc_Finger"/>
</dbReference>
<proteinExistence type="predicted"/>
<evidence type="ECO:0000256" key="4">
    <source>
        <dbReference type="ARBA" id="ARBA00022723"/>
    </source>
</evidence>
<evidence type="ECO:0000256" key="9">
    <source>
        <dbReference type="PROSITE-ProRule" id="PRU00104"/>
    </source>
</evidence>
<dbReference type="InterPro" id="IPR042013">
    <property type="entry name" value="PHF7/G2E3_ePHD"/>
</dbReference>
<dbReference type="InterPro" id="IPR011011">
    <property type="entry name" value="Znf_FYVE_PHD"/>
</dbReference>
<evidence type="ECO:0000313" key="15">
    <source>
        <dbReference type="Proteomes" id="UP000824540"/>
    </source>
</evidence>
<comment type="caution">
    <text evidence="9">Lacks conserved residue(s) required for the propagation of feature annotation.</text>
</comment>
<dbReference type="InterPro" id="IPR019786">
    <property type="entry name" value="Zinc_finger_PHD-type_CS"/>
</dbReference>
<dbReference type="InterPro" id="IPR000569">
    <property type="entry name" value="HECT_dom"/>
</dbReference>
<dbReference type="Gene3D" id="3.30.40.10">
    <property type="entry name" value="Zinc/RING finger domain, C3HC4 (zinc finger)"/>
    <property type="match status" value="2"/>
</dbReference>
<dbReference type="EMBL" id="JAFBMS010000102">
    <property type="protein sequence ID" value="KAG9336311.1"/>
    <property type="molecule type" value="Genomic_DNA"/>
</dbReference>
<organism evidence="14 15">
    <name type="scientific">Albula glossodonta</name>
    <name type="common">roundjaw bonefish</name>
    <dbReference type="NCBI Taxonomy" id="121402"/>
    <lineage>
        <taxon>Eukaryota</taxon>
        <taxon>Metazoa</taxon>
        <taxon>Chordata</taxon>
        <taxon>Craniata</taxon>
        <taxon>Vertebrata</taxon>
        <taxon>Euteleostomi</taxon>
        <taxon>Actinopterygii</taxon>
        <taxon>Neopterygii</taxon>
        <taxon>Teleostei</taxon>
        <taxon>Albuliformes</taxon>
        <taxon>Albulidae</taxon>
        <taxon>Albula</taxon>
    </lineage>
</organism>
<evidence type="ECO:0000313" key="14">
    <source>
        <dbReference type="EMBL" id="KAG9336311.1"/>
    </source>
</evidence>
<dbReference type="InterPro" id="IPR034732">
    <property type="entry name" value="EPHD"/>
</dbReference>
<evidence type="ECO:0000259" key="12">
    <source>
        <dbReference type="PROSITE" id="PS50237"/>
    </source>
</evidence>
<dbReference type="SUPFAM" id="SSF56204">
    <property type="entry name" value="Hect, E3 ligase catalytic domain"/>
    <property type="match status" value="1"/>
</dbReference>
<dbReference type="CDD" id="cd15496">
    <property type="entry name" value="PHD_PHF7_G2E3_like"/>
    <property type="match status" value="1"/>
</dbReference>
<feature type="domain" description="RING-type" evidence="11">
    <location>
        <begin position="148"/>
        <end position="197"/>
    </location>
</feature>
<dbReference type="PROSITE" id="PS01359">
    <property type="entry name" value="ZF_PHD_1"/>
    <property type="match status" value="2"/>
</dbReference>
<keyword evidence="4" id="KW-0479">Metal-binding</keyword>
<dbReference type="OrthoDB" id="512616at2759"/>
<dbReference type="InterPro" id="IPR059102">
    <property type="entry name" value="PHD_PHF7/G2E3-like"/>
</dbReference>
<protein>
    <recommendedName>
        <fullName evidence="16">G2/M phase-specific E3 ubiquitin-protein ligase</fullName>
    </recommendedName>
</protein>
<sequence length="704" mass="79760">MKRRKHSEKENDPQQCCVLCKLPDNSPEKYGEKITVTQHDITVHYFCLLMSSGVYQRGEENEGIHGFLVEDIKREMRRSSRLRCGVCKKKGASVGCSIKSCRKMVHLPCGMKEEFIFQFTGLFPSFCKEHRPSQSVARSSPLRTPLSCSVCLDSIEPVLSYTILKCPCCHSSWFHRECIQHQAWSAAMFFFRCTICNNKDQFQQEMLRMGIHIPERDASWELEENAFVELLHVYQHCDAVKCRCRSGRHYSASQGKWEVVRCKFCGSSGTHRQCSSLELYEDRWACVSCVSAVNGDDALPRHTQTPQSVPKITRRQLKRRSSLHSGLVCKRSSLRLNSPGEILRGLAGQISQLQSIPVVIKRDGAFKAALRILRHPNFTPHHALAVRFSGGKQCNDVNSLNLRRFMRLLVNEIQNSTLFEGPENTKNLTLDSQALRDDLYFDVGCMLALSLVHGGPPLHFFSQALYKSLLQLSLDSSPTLQDLGNTLLATKVKMIQDAESIEELKEAVRSASEYLHVAGCSQNVDSLSDKHILVDDMLNFHLVTRIHLPLQRLREGLNTLGLFDQIQMNPEAFSTIFCCPSHKISADTVADLFFVQFSDDVVKKMKETTINGFWRQYLHECEEGRCATSLEEILIFATSVDVEPAVGFSPTPSVSFLHPVDSVEVLPQRQPSHNHILLPVLPSYQLFKSHMEYAVCQLTVMQSL</sequence>
<dbReference type="Gene3D" id="3.30.2410.10">
    <property type="entry name" value="Hect, E3 ligase catalytic domain"/>
    <property type="match status" value="1"/>
</dbReference>
<dbReference type="Pfam" id="PF13771">
    <property type="entry name" value="zf-HC5HC2H"/>
    <property type="match status" value="1"/>
</dbReference>
<dbReference type="InterPro" id="IPR013083">
    <property type="entry name" value="Znf_RING/FYVE/PHD"/>
</dbReference>
<evidence type="ECO:0000259" key="11">
    <source>
        <dbReference type="PROSITE" id="PS50089"/>
    </source>
</evidence>
<evidence type="ECO:0000256" key="10">
    <source>
        <dbReference type="PROSITE-ProRule" id="PRU00175"/>
    </source>
</evidence>
<dbReference type="PANTHER" id="PTHR12420:SF42">
    <property type="entry name" value="G2_M PHASE-SPECIFIC E3 UBIQUITIN-PROTEIN LIGASE"/>
    <property type="match status" value="1"/>
</dbReference>
<keyword evidence="8" id="KW-0539">Nucleus</keyword>
<dbReference type="AlphaFoldDB" id="A0A8T2NBZ7"/>
<gene>
    <name evidence="14" type="ORF">JZ751_002658</name>
</gene>
<dbReference type="GO" id="GO:0008270">
    <property type="term" value="F:zinc ion binding"/>
    <property type="evidence" value="ECO:0007669"/>
    <property type="project" value="UniProtKB-KW"/>
</dbReference>
<evidence type="ECO:0000256" key="6">
    <source>
        <dbReference type="ARBA" id="ARBA00022786"/>
    </source>
</evidence>
<dbReference type="GO" id="GO:0004842">
    <property type="term" value="F:ubiquitin-protein transferase activity"/>
    <property type="evidence" value="ECO:0007669"/>
    <property type="project" value="InterPro"/>
</dbReference>
<evidence type="ECO:0000259" key="13">
    <source>
        <dbReference type="PROSITE" id="PS51805"/>
    </source>
</evidence>
<keyword evidence="7" id="KW-0862">Zinc</keyword>
<keyword evidence="15" id="KW-1185">Reference proteome</keyword>
<dbReference type="InterPro" id="IPR035983">
    <property type="entry name" value="Hect_E3_ubiquitin_ligase"/>
</dbReference>
<name>A0A8T2NBZ7_9TELE</name>
<dbReference type="SUPFAM" id="SSF57903">
    <property type="entry name" value="FYVE/PHD zinc finger"/>
    <property type="match status" value="1"/>
</dbReference>
<reference evidence="14" key="1">
    <citation type="thesis" date="2021" institute="BYU ScholarsArchive" country="Provo, UT, USA">
        <title>Applications of and Algorithms for Genome Assembly and Genomic Analyses with an Emphasis on Marine Teleosts.</title>
        <authorList>
            <person name="Pickett B.D."/>
        </authorList>
    </citation>
    <scope>NUCLEOTIDE SEQUENCE</scope>
    <source>
        <strain evidence="14">HI-2016</strain>
    </source>
</reference>
<accession>A0A8T2NBZ7</accession>
<dbReference type="GO" id="GO:0005634">
    <property type="term" value="C:nucleus"/>
    <property type="evidence" value="ECO:0007669"/>
    <property type="project" value="UniProtKB-SubCell"/>
</dbReference>
<keyword evidence="3" id="KW-0808">Transferase</keyword>
<dbReference type="Proteomes" id="UP000824540">
    <property type="component" value="Unassembled WGS sequence"/>
</dbReference>
<evidence type="ECO:0000256" key="2">
    <source>
        <dbReference type="ARBA" id="ARBA00004906"/>
    </source>
</evidence>
<feature type="domain" description="PHD-type" evidence="13">
    <location>
        <begin position="14"/>
        <end position="131"/>
    </location>
</feature>
<dbReference type="Pfam" id="PF26054">
    <property type="entry name" value="PHD_G2E3"/>
    <property type="match status" value="1"/>
</dbReference>
<dbReference type="Pfam" id="PF00632">
    <property type="entry name" value="HECT"/>
    <property type="match status" value="1"/>
</dbReference>
<dbReference type="Gene3D" id="3.90.1750.10">
    <property type="entry name" value="Hect, E3 ligase catalytic domains"/>
    <property type="match status" value="1"/>
</dbReference>
<keyword evidence="5 10" id="KW-0863">Zinc-finger</keyword>
<evidence type="ECO:0000256" key="3">
    <source>
        <dbReference type="ARBA" id="ARBA00022679"/>
    </source>
</evidence>
<evidence type="ECO:0008006" key="16">
    <source>
        <dbReference type="Google" id="ProtNLM"/>
    </source>
</evidence>
<comment type="pathway">
    <text evidence="2">Protein modification; protein ubiquitination.</text>
</comment>
<dbReference type="InterPro" id="IPR001965">
    <property type="entry name" value="Znf_PHD"/>
</dbReference>
<comment type="caution">
    <text evidence="14">The sequence shown here is derived from an EMBL/GenBank/DDBJ whole genome shotgun (WGS) entry which is preliminary data.</text>
</comment>
<dbReference type="CDD" id="cd15669">
    <property type="entry name" value="ePHD_PHF7_G2E3_like"/>
    <property type="match status" value="1"/>
</dbReference>
<evidence type="ECO:0000256" key="7">
    <source>
        <dbReference type="ARBA" id="ARBA00022833"/>
    </source>
</evidence>
<keyword evidence="6 9" id="KW-0833">Ubl conjugation pathway</keyword>
<evidence type="ECO:0000256" key="5">
    <source>
        <dbReference type="ARBA" id="ARBA00022771"/>
    </source>
</evidence>
<dbReference type="PROSITE" id="PS50089">
    <property type="entry name" value="ZF_RING_2"/>
    <property type="match status" value="1"/>
</dbReference>
<dbReference type="PANTHER" id="PTHR12420">
    <property type="entry name" value="PHD FINGER PROTEIN"/>
    <property type="match status" value="1"/>
</dbReference>
<feature type="domain" description="HECT" evidence="12">
    <location>
        <begin position="633"/>
        <end position="704"/>
    </location>
</feature>
<dbReference type="PROSITE" id="PS50237">
    <property type="entry name" value="HECT"/>
    <property type="match status" value="1"/>
</dbReference>